<name>A0A5C6FQA8_9PLAN</name>
<dbReference type="AlphaFoldDB" id="A0A5C6FQA8"/>
<proteinExistence type="predicted"/>
<reference evidence="2 3" key="1">
    <citation type="submission" date="2019-02" db="EMBL/GenBank/DDBJ databases">
        <title>Deep-cultivation of Planctomycetes and their phenomic and genomic characterization uncovers novel biology.</title>
        <authorList>
            <person name="Wiegand S."/>
            <person name="Jogler M."/>
            <person name="Boedeker C."/>
            <person name="Pinto D."/>
            <person name="Vollmers J."/>
            <person name="Rivas-Marin E."/>
            <person name="Kohn T."/>
            <person name="Peeters S.H."/>
            <person name="Heuer A."/>
            <person name="Rast P."/>
            <person name="Oberbeckmann S."/>
            <person name="Bunk B."/>
            <person name="Jeske O."/>
            <person name="Meyerdierks A."/>
            <person name="Storesund J.E."/>
            <person name="Kallscheuer N."/>
            <person name="Luecker S."/>
            <person name="Lage O.M."/>
            <person name="Pohl T."/>
            <person name="Merkel B.J."/>
            <person name="Hornburger P."/>
            <person name="Mueller R.-W."/>
            <person name="Bruemmer F."/>
            <person name="Labrenz M."/>
            <person name="Spormann A.M."/>
            <person name="Op Den Camp H."/>
            <person name="Overmann J."/>
            <person name="Amann R."/>
            <person name="Jetten M.S.M."/>
            <person name="Mascher T."/>
            <person name="Medema M.H."/>
            <person name="Devos D.P."/>
            <person name="Kaster A.-K."/>
            <person name="Ovreas L."/>
            <person name="Rohde M."/>
            <person name="Galperin M.Y."/>
            <person name="Jogler C."/>
        </authorList>
    </citation>
    <scope>NUCLEOTIDE SEQUENCE [LARGE SCALE GENOMIC DNA]</scope>
    <source>
        <strain evidence="2 3">V7</strain>
    </source>
</reference>
<sequence>MTVDDVILGFVFSLNTTCTVVATFTAAAAGGVSMLRCAGLGRIAGARASAAAPTAAVLLMSFRDRVALMTRSIPGSPVALAGVAAGHERVCLSTPTTLASLPTSLSSFQTTLASALTGMPTMRGQTGS</sequence>
<dbReference type="Proteomes" id="UP000316476">
    <property type="component" value="Unassembled WGS sequence"/>
</dbReference>
<accession>A0A5C6FQA8</accession>
<keyword evidence="1" id="KW-1133">Transmembrane helix</keyword>
<organism evidence="2 3">
    <name type="scientific">Crateriforma conspicua</name>
    <dbReference type="NCBI Taxonomy" id="2527996"/>
    <lineage>
        <taxon>Bacteria</taxon>
        <taxon>Pseudomonadati</taxon>
        <taxon>Planctomycetota</taxon>
        <taxon>Planctomycetia</taxon>
        <taxon>Planctomycetales</taxon>
        <taxon>Planctomycetaceae</taxon>
        <taxon>Crateriforma</taxon>
    </lineage>
</organism>
<dbReference type="RefSeq" id="WP_146410246.1">
    <property type="nucleotide sequence ID" value="NZ_SJPZ01000001.1"/>
</dbReference>
<gene>
    <name evidence="2" type="ORF">V7x_01350</name>
</gene>
<evidence type="ECO:0000313" key="3">
    <source>
        <dbReference type="Proteomes" id="UP000316476"/>
    </source>
</evidence>
<dbReference type="EMBL" id="SJPZ01000001">
    <property type="protein sequence ID" value="TWU64591.1"/>
    <property type="molecule type" value="Genomic_DNA"/>
</dbReference>
<comment type="caution">
    <text evidence="2">The sequence shown here is derived from an EMBL/GenBank/DDBJ whole genome shotgun (WGS) entry which is preliminary data.</text>
</comment>
<evidence type="ECO:0000313" key="2">
    <source>
        <dbReference type="EMBL" id="TWU64591.1"/>
    </source>
</evidence>
<keyword evidence="1" id="KW-0472">Membrane</keyword>
<evidence type="ECO:0000256" key="1">
    <source>
        <dbReference type="SAM" id="Phobius"/>
    </source>
</evidence>
<keyword evidence="1" id="KW-0812">Transmembrane</keyword>
<feature type="transmembrane region" description="Helical" evidence="1">
    <location>
        <begin position="6"/>
        <end position="32"/>
    </location>
</feature>
<protein>
    <submittedName>
        <fullName evidence="2">Uncharacterized protein</fullName>
    </submittedName>
</protein>